<dbReference type="InterPro" id="IPR043161">
    <property type="entry name" value="DOCK_C_lobe_A"/>
</dbReference>
<keyword evidence="11" id="KW-1185">Reference proteome</keyword>
<dbReference type="GO" id="GO:0005737">
    <property type="term" value="C:cytoplasm"/>
    <property type="evidence" value="ECO:0007669"/>
    <property type="project" value="UniProtKB-SubCell"/>
</dbReference>
<evidence type="ECO:0000313" key="11">
    <source>
        <dbReference type="Proteomes" id="UP001149090"/>
    </source>
</evidence>
<dbReference type="Gene3D" id="1.20.58.740">
    <property type="match status" value="1"/>
</dbReference>
<dbReference type="InterPro" id="IPR032376">
    <property type="entry name" value="DOCK_N"/>
</dbReference>
<feature type="domain" description="C2 DOCK-type" evidence="8">
    <location>
        <begin position="503"/>
        <end position="673"/>
    </location>
</feature>
<name>A0A9Q0REY5_ANAIG</name>
<evidence type="ECO:0000256" key="2">
    <source>
        <dbReference type="ARBA" id="ARBA00022443"/>
    </source>
</evidence>
<dbReference type="GO" id="GO:0005085">
    <property type="term" value="F:guanyl-nucleotide exchange factor activity"/>
    <property type="evidence" value="ECO:0007669"/>
    <property type="project" value="InterPro"/>
</dbReference>
<evidence type="ECO:0000256" key="1">
    <source>
        <dbReference type="ARBA" id="ARBA00004496"/>
    </source>
</evidence>
<dbReference type="InterPro" id="IPR046773">
    <property type="entry name" value="DOCKER_Lobe_C"/>
</dbReference>
<dbReference type="InterPro" id="IPR035892">
    <property type="entry name" value="C2_domain_sf"/>
</dbReference>
<dbReference type="InterPro" id="IPR026791">
    <property type="entry name" value="DOCK"/>
</dbReference>
<dbReference type="PANTHER" id="PTHR45653">
    <property type="entry name" value="DEDICATOR OF CYTOKINESIS"/>
    <property type="match status" value="1"/>
</dbReference>
<dbReference type="SUPFAM" id="SSF50044">
    <property type="entry name" value="SH3-domain"/>
    <property type="match status" value="1"/>
</dbReference>
<evidence type="ECO:0000256" key="4">
    <source>
        <dbReference type="PROSITE-ProRule" id="PRU00192"/>
    </source>
</evidence>
<gene>
    <name evidence="10" type="ORF">M0811_06478</name>
</gene>
<proteinExistence type="inferred from homology"/>
<dbReference type="InterPro" id="IPR001452">
    <property type="entry name" value="SH3_domain"/>
</dbReference>
<feature type="compositionally biased region" description="Low complexity" evidence="6">
    <location>
        <begin position="407"/>
        <end position="417"/>
    </location>
</feature>
<dbReference type="Pfam" id="PF20422">
    <property type="entry name" value="DHR-2_Lobe_B"/>
    <property type="match status" value="1"/>
</dbReference>
<dbReference type="InterPro" id="IPR027007">
    <property type="entry name" value="C2_DOCK-type_domain"/>
</dbReference>
<dbReference type="InterPro" id="IPR027357">
    <property type="entry name" value="DOCKER_dom"/>
</dbReference>
<dbReference type="GO" id="GO:0031267">
    <property type="term" value="F:small GTPase binding"/>
    <property type="evidence" value="ECO:0007669"/>
    <property type="project" value="TreeGrafter"/>
</dbReference>
<evidence type="ECO:0000256" key="5">
    <source>
        <dbReference type="PROSITE-ProRule" id="PRU00983"/>
    </source>
</evidence>
<comment type="similarity">
    <text evidence="5">Belongs to the DOCK family.</text>
</comment>
<dbReference type="GO" id="GO:0005886">
    <property type="term" value="C:plasma membrane"/>
    <property type="evidence" value="ECO:0007669"/>
    <property type="project" value="TreeGrafter"/>
</dbReference>
<dbReference type="Pfam" id="PF16172">
    <property type="entry name" value="DOCK_N"/>
    <property type="match status" value="1"/>
</dbReference>
<dbReference type="PANTHER" id="PTHR45653:SF10">
    <property type="entry name" value="MYOBLAST CITY, ISOFORM B"/>
    <property type="match status" value="1"/>
</dbReference>
<dbReference type="Gene3D" id="1.25.40.410">
    <property type="match status" value="1"/>
</dbReference>
<dbReference type="PROSITE" id="PS50002">
    <property type="entry name" value="SH3"/>
    <property type="match status" value="1"/>
</dbReference>
<feature type="domain" description="SH3" evidence="7">
    <location>
        <begin position="6"/>
        <end position="66"/>
    </location>
</feature>
<evidence type="ECO:0000259" key="8">
    <source>
        <dbReference type="PROSITE" id="PS51650"/>
    </source>
</evidence>
<evidence type="ECO:0000256" key="3">
    <source>
        <dbReference type="ARBA" id="ARBA00022490"/>
    </source>
</evidence>
<dbReference type="Pfam" id="PF23554">
    <property type="entry name" value="TPR_DOCK"/>
    <property type="match status" value="2"/>
</dbReference>
<protein>
    <submittedName>
        <fullName evidence="10">Dedicator of cytokinesis</fullName>
    </submittedName>
</protein>
<feature type="compositionally biased region" description="Acidic residues" evidence="6">
    <location>
        <begin position="396"/>
        <end position="406"/>
    </location>
</feature>
<dbReference type="InterPro" id="IPR056372">
    <property type="entry name" value="TPR_DOCK"/>
</dbReference>
<comment type="subcellular location">
    <subcellularLocation>
        <location evidence="1">Cytoplasm</location>
    </subcellularLocation>
</comment>
<evidence type="ECO:0000259" key="7">
    <source>
        <dbReference type="PROSITE" id="PS50002"/>
    </source>
</evidence>
<dbReference type="Pfam" id="PF00018">
    <property type="entry name" value="SH3_1"/>
    <property type="match status" value="1"/>
</dbReference>
<keyword evidence="3" id="KW-0963">Cytoplasm</keyword>
<reference evidence="10" key="1">
    <citation type="submission" date="2022-10" db="EMBL/GenBank/DDBJ databases">
        <title>Novel sulphate-reducing endosymbionts in the free-living metamonad Anaeramoeba.</title>
        <authorList>
            <person name="Jerlstrom-Hultqvist J."/>
            <person name="Cepicka I."/>
            <person name="Gallot-Lavallee L."/>
            <person name="Salas-Leiva D."/>
            <person name="Curtis B.A."/>
            <person name="Zahonova K."/>
            <person name="Pipaliya S."/>
            <person name="Dacks J."/>
            <person name="Roger A.J."/>
        </authorList>
    </citation>
    <scope>NUCLEOTIDE SEQUENCE</scope>
    <source>
        <strain evidence="10">BMAN</strain>
    </source>
</reference>
<dbReference type="EMBL" id="JAPDFW010000062">
    <property type="protein sequence ID" value="KAJ5076199.1"/>
    <property type="molecule type" value="Genomic_DNA"/>
</dbReference>
<dbReference type="CDD" id="cd11684">
    <property type="entry name" value="DHR2_DOCK"/>
    <property type="match status" value="1"/>
</dbReference>
<comment type="caution">
    <text evidence="10">The sequence shown here is derived from an EMBL/GenBank/DDBJ whole genome shotgun (WGS) entry which is preliminary data.</text>
</comment>
<dbReference type="OrthoDB" id="18896at2759"/>
<feature type="domain" description="DOCKER" evidence="9">
    <location>
        <begin position="1352"/>
        <end position="1767"/>
    </location>
</feature>
<evidence type="ECO:0000259" key="9">
    <source>
        <dbReference type="PROSITE" id="PS51651"/>
    </source>
</evidence>
<dbReference type="GO" id="GO:0007264">
    <property type="term" value="P:small GTPase-mediated signal transduction"/>
    <property type="evidence" value="ECO:0007669"/>
    <property type="project" value="InterPro"/>
</dbReference>
<evidence type="ECO:0000313" key="10">
    <source>
        <dbReference type="EMBL" id="KAJ5076199.1"/>
    </source>
</evidence>
<organism evidence="10 11">
    <name type="scientific">Anaeramoeba ignava</name>
    <name type="common">Anaerobic marine amoeba</name>
    <dbReference type="NCBI Taxonomy" id="1746090"/>
    <lineage>
        <taxon>Eukaryota</taxon>
        <taxon>Metamonada</taxon>
        <taxon>Anaeramoebidae</taxon>
        <taxon>Anaeramoeba</taxon>
    </lineage>
</organism>
<dbReference type="PROSITE" id="PS51651">
    <property type="entry name" value="DOCKER"/>
    <property type="match status" value="1"/>
</dbReference>
<sequence length="1767" mass="208315">MTEWEITNQYGVALYDFIAQEKQQLSIKFGEYLIIKEKNEEWFRVKEILTKKHGIVPQCYIKVLEGEPPTKEILAENNYPGFIEATPAMIESEDTLIEWKYLMKDLCFFKKDFVAFEIAKTQIYTLLKYRQNLLQNQNISFSSQQILRNKLIEVIENGRKTMNLPLLPRMNNEKIATEKDVGIVKLFDLHSSLNSQKESSDLTLISSQKQDVVADLFQFLFEFNMAIVPIGSDAELHFFLYSQKSDKVLSESYVIPISRTGMHEDINKHGTLKTIFRDISKEDLNGGLYLVCKIIKYGVLLVDEKIQKKYSKVTPREYRKPFGAGIFQLPLIHTTKQAKQESTIKIFTCTNDIHFFKIHKMIINEEQSMKPVPSPGVSFTWSIFAGDYDTVLKEQEEIENSEEENQVNENQNQNQNENQNQIQNENQNQNQNENQNQNQNENQNQIQNENQNQIQNENQNQNQNQNNQNNQSNTEESKKMRFRDISFTLLTKLPEIILPSYIRNDLYIEITGGEFVQERKRTPRNIELRISLRLNDFTFQKDFIKEGLSFGTSSDFMETYKSYVFYHKNNPQWKETLKITMPSEMFANSHLYIEVIHCTTNENHDNKTFAFGFLKFFDKDNFIPQGELTINTFRYNPKLVQDEPNFYMQPPGPETTKKLIARKETISFNINLCSTILTQDSNVTQLFNWKKHPLPKILQDMTISPPYEIIKCFREILDTLFIILGQQSNNFEQKMKITQSIEYVIGIVVDKRFKHYSGVLNDYIRTRFHVSQENQGNDEKIMKAYGELQRSLCKTYTHFIEVLTKKLENIAEQDRTSLLLSMRAIEYTFRFIIYSWSYNIKEHPQEKSNQPQFKKNIQKILSQIRQLLSLKEPVWINAVQAMALRHFKNIFSILGNDFTLDELTQEIKLMIESVRKEDQKNLNQTKLEFIASLLKAGIFQTKKSRSIIIPVILNEIQFHTRKSEEESELCLQIIIILLENINKIACEKPNNSNENIQGRFFGKNKYCRVYGTFFIASIYFQIVAEARKSRQISKELVKLKEKTKLKTTQYNNQEKKISQKEIQVIKQKRTESKIKLFNSLIQIFYMIDSSQMENLYINFSKNPATRLFFFFETFTNFLEFHKMNLFQDPKDFHMKLIHYRIIFKTLSIISHIMRSKITGGMFNLKIWELYFQNIIELIKSENLQLEKKTYLEQYKIMETMGDLRLVSIALFNKNWNSITGHRFELVSVLAEECLSLVLFSNEKLKQFGIEIFYSMLISEIEKTDGFSLIEQCTIDKIDQFIREGKDQQFKDYFFIEIEKKFGENKKHQEKCNQFVQSLNHLIHQISKLKDYPQSEKFQEERAIVLLALMDYLKKTRRYGMYSKYAHLLAELYQAFGYETEAGLVLMEVNKIIAFNDDKFEEKLTEGSFNYPRETYTERKERILHNAVDLFDKGKFWENGIQLLDILRDHYELKTFDYAKLSSIIRTKSEMFRRIASSDRFFASYFLVGYYGNGFNSEIYLQFKDKEFVYRGKELEQLSVFIERMKSKFPEAQVISKEPDLSMKNSEGKFLLIASLTPSTIEEIEEKEITFPSKMNTKIRKFYENNQINVFKFSKPFRKTDKKSDNEFKDLWLRTTYLLTEEKFPTIKHSIVVSKKIIQEIPPIINAIQSVEQKNSELKEIIEKYKNTKDPNINPFSMALNGVIDAAVNGGVFKYQDAFFNPQFLKEDHKNPIHVSKLKNCLKEQQSILDDGILLHSKICPPPMKPFHDKLQTFLQKMKELLLPSLDD</sequence>
<feature type="region of interest" description="Disordered" evidence="6">
    <location>
        <begin position="396"/>
        <end position="417"/>
    </location>
</feature>
<evidence type="ECO:0000256" key="6">
    <source>
        <dbReference type="SAM" id="MobiDB-lite"/>
    </source>
</evidence>
<keyword evidence="2 4" id="KW-0728">SH3 domain</keyword>
<dbReference type="InterPro" id="IPR043162">
    <property type="entry name" value="DOCK_C_lobe_C"/>
</dbReference>
<dbReference type="Pfam" id="PF14429">
    <property type="entry name" value="DOCK-C2"/>
    <property type="match status" value="1"/>
</dbReference>
<dbReference type="InterPro" id="IPR046770">
    <property type="entry name" value="DOCKER_Lobe_B"/>
</dbReference>
<dbReference type="PROSITE" id="PS51650">
    <property type="entry name" value="C2_DOCK"/>
    <property type="match status" value="1"/>
</dbReference>
<dbReference type="InterPro" id="IPR036028">
    <property type="entry name" value="SH3-like_dom_sf"/>
</dbReference>
<dbReference type="Gene3D" id="2.30.30.40">
    <property type="entry name" value="SH3 Domains"/>
    <property type="match status" value="1"/>
</dbReference>
<dbReference type="Pfam" id="PF20421">
    <property type="entry name" value="DHR-2_Lobe_C"/>
    <property type="match status" value="1"/>
</dbReference>
<dbReference type="Proteomes" id="UP001149090">
    <property type="component" value="Unassembled WGS sequence"/>
</dbReference>
<dbReference type="SUPFAM" id="SSF49562">
    <property type="entry name" value="C2 domain (Calcium/lipid-binding domain, CaLB)"/>
    <property type="match status" value="1"/>
</dbReference>
<dbReference type="Gene3D" id="2.60.40.150">
    <property type="entry name" value="C2 domain"/>
    <property type="match status" value="1"/>
</dbReference>
<dbReference type="SMART" id="SM00326">
    <property type="entry name" value="SH3"/>
    <property type="match status" value="1"/>
</dbReference>
<accession>A0A9Q0REY5</accession>